<dbReference type="EMBL" id="NGLE02000001">
    <property type="protein sequence ID" value="MEI5993521.1"/>
    <property type="molecule type" value="Genomic_DNA"/>
</dbReference>
<gene>
    <name evidence="2" type="ORF">A5880_001068</name>
    <name evidence="3" type="ORF">A5880_002366</name>
</gene>
<dbReference type="RefSeq" id="WP_086331236.1">
    <property type="nucleotide sequence ID" value="NZ_NGLE02000001.1"/>
</dbReference>
<reference evidence="3" key="1">
    <citation type="submission" date="2017-05" db="EMBL/GenBank/DDBJ databases">
        <title>The Genome Sequence of Enterococcus sp. 4G2_DIV0659.</title>
        <authorList>
            <consortium name="The Broad Institute Genomics Platform"/>
            <consortium name="The Broad Institute Genomic Center for Infectious Diseases"/>
            <person name="Earl A."/>
            <person name="Manson A."/>
            <person name="Schwartman J."/>
            <person name="Gilmore M."/>
            <person name="Abouelleil A."/>
            <person name="Cao P."/>
            <person name="Chapman S."/>
            <person name="Cusick C."/>
            <person name="Shea T."/>
            <person name="Young S."/>
            <person name="Neafsey D."/>
            <person name="Nusbaum C."/>
            <person name="Birren B."/>
        </authorList>
    </citation>
    <scope>NUCLEOTIDE SEQUENCE [LARGE SCALE GENOMIC DNA]</scope>
    <source>
        <strain evidence="3">4G2_DIV0659</strain>
    </source>
</reference>
<evidence type="ECO:0000313" key="3">
    <source>
        <dbReference type="EMBL" id="OTO08096.1"/>
    </source>
</evidence>
<evidence type="ECO:0000313" key="2">
    <source>
        <dbReference type="EMBL" id="MEI5993521.1"/>
    </source>
</evidence>
<dbReference type="OrthoDB" id="2187186at2"/>
<sequence>MKKRLLVMVVVLLGVGVTATKVNSAEINKFSETVVSSEESQKKALNVSEEKTDSLTVPIYELNDSELYQRFGYLDEQQIAEYFIGFDDTEKVVLLKNGGVLSGGMIDNSNNREVDSYTDPNGVTVEEIKALLRERQEALYQIRESGEVEVLEEGEF</sequence>
<reference evidence="2 4" key="2">
    <citation type="submission" date="2018-07" db="EMBL/GenBank/DDBJ databases">
        <title>The Genome Sequence of Enterococcus sp. DIV0659b.</title>
        <authorList>
            <consortium name="The Broad Institute Genomics Platform"/>
            <consortium name="The Broad Institute Genomic Center for Infectious Diseases"/>
            <person name="Earl A."/>
            <person name="Manson A."/>
            <person name="Schwartman J."/>
            <person name="Gilmore M."/>
            <person name="Abouelleil A."/>
            <person name="Cao P."/>
            <person name="Chapman S."/>
            <person name="Cusick C."/>
            <person name="Shea T."/>
            <person name="Young S."/>
            <person name="Neafsey D."/>
            <person name="Nusbaum C."/>
            <person name="Birren B."/>
        </authorList>
    </citation>
    <scope>NUCLEOTIDE SEQUENCE [LARGE SCALE GENOMIC DNA]</scope>
    <source>
        <strain evidence="2 4">4G2_DIV0659</strain>
    </source>
</reference>
<dbReference type="STRING" id="1834181.A5880_002366"/>
<evidence type="ECO:0000256" key="1">
    <source>
        <dbReference type="SAM" id="SignalP"/>
    </source>
</evidence>
<feature type="chain" id="PRO_5011220550" evidence="1">
    <location>
        <begin position="25"/>
        <end position="156"/>
    </location>
</feature>
<proteinExistence type="predicted"/>
<accession>A0A242CD17</accession>
<dbReference type="AlphaFoldDB" id="A0A242CD17"/>
<organism evidence="3">
    <name type="scientific">Candidatus Enterococcus mansonii</name>
    <dbReference type="NCBI Taxonomy" id="1834181"/>
    <lineage>
        <taxon>Bacteria</taxon>
        <taxon>Bacillati</taxon>
        <taxon>Bacillota</taxon>
        <taxon>Bacilli</taxon>
        <taxon>Lactobacillales</taxon>
        <taxon>Enterococcaceae</taxon>
        <taxon>Enterococcus</taxon>
    </lineage>
</organism>
<feature type="signal peptide" evidence="1">
    <location>
        <begin position="1"/>
        <end position="24"/>
    </location>
</feature>
<dbReference type="EMBL" id="NGLE01000003">
    <property type="protein sequence ID" value="OTO08096.1"/>
    <property type="molecule type" value="Genomic_DNA"/>
</dbReference>
<comment type="caution">
    <text evidence="3">The sequence shown here is derived from an EMBL/GenBank/DDBJ whole genome shotgun (WGS) entry which is preliminary data.</text>
</comment>
<protein>
    <submittedName>
        <fullName evidence="3">Uncharacterized protein</fullName>
    </submittedName>
</protein>
<evidence type="ECO:0000313" key="4">
    <source>
        <dbReference type="Proteomes" id="UP000195139"/>
    </source>
</evidence>
<keyword evidence="1" id="KW-0732">Signal</keyword>
<dbReference type="Proteomes" id="UP000195139">
    <property type="component" value="Unassembled WGS sequence"/>
</dbReference>
<keyword evidence="4" id="KW-1185">Reference proteome</keyword>
<name>A0A242CD17_9ENTE</name>